<gene>
    <name evidence="2" type="ORF">MSIMFB_05212</name>
</gene>
<keyword evidence="3" id="KW-1185">Reference proteome</keyword>
<reference evidence="2 3" key="1">
    <citation type="submission" date="2017-10" db="EMBL/GenBank/DDBJ databases">
        <authorList>
            <consortium name="Urmite Genomes"/>
        </authorList>
    </citation>
    <scope>NUCLEOTIDE SEQUENCE [LARGE SCALE GENOMIC DNA]</scope>
    <source>
        <strain evidence="2 3">FB-527</strain>
    </source>
</reference>
<evidence type="ECO:0000256" key="1">
    <source>
        <dbReference type="SAM" id="MobiDB-lite"/>
    </source>
</evidence>
<accession>A0A7Z7IQ19</accession>
<evidence type="ECO:0000313" key="2">
    <source>
        <dbReference type="EMBL" id="SOJ57735.1"/>
    </source>
</evidence>
<proteinExistence type="predicted"/>
<evidence type="ECO:0000313" key="3">
    <source>
        <dbReference type="Proteomes" id="UP000554965"/>
    </source>
</evidence>
<name>A0A7Z7IQ19_9MYCO</name>
<comment type="caution">
    <text evidence="2">The sequence shown here is derived from an EMBL/GenBank/DDBJ whole genome shotgun (WGS) entry which is preliminary data.</text>
</comment>
<dbReference type="EMBL" id="OCTY01000002">
    <property type="protein sequence ID" value="SOJ57735.1"/>
    <property type="molecule type" value="Genomic_DNA"/>
</dbReference>
<dbReference type="AlphaFoldDB" id="A0A7Z7IQ19"/>
<organism evidence="2 3">
    <name type="scientific">Mycobacterium simulans</name>
    <dbReference type="NCBI Taxonomy" id="627089"/>
    <lineage>
        <taxon>Bacteria</taxon>
        <taxon>Bacillati</taxon>
        <taxon>Actinomycetota</taxon>
        <taxon>Actinomycetes</taxon>
        <taxon>Mycobacteriales</taxon>
        <taxon>Mycobacteriaceae</taxon>
        <taxon>Mycobacterium</taxon>
    </lineage>
</organism>
<dbReference type="Proteomes" id="UP000554965">
    <property type="component" value="Unassembled WGS sequence"/>
</dbReference>
<sequence length="72" mass="7963">MVLPELNRPDSSTPMFAKPELPIAPNEELKNPELLAPKLKKPDAPPAPLLKKPDDGTVLELPKPGPPKRRPW</sequence>
<protein>
    <submittedName>
        <fullName evidence="2">Uncharacterized protein</fullName>
    </submittedName>
</protein>
<feature type="region of interest" description="Disordered" evidence="1">
    <location>
        <begin position="1"/>
        <end position="72"/>
    </location>
</feature>